<dbReference type="EMBL" id="JBJQND010000003">
    <property type="protein sequence ID" value="KAL3881557.1"/>
    <property type="molecule type" value="Genomic_DNA"/>
</dbReference>
<proteinExistence type="predicted"/>
<organism evidence="2 3">
    <name type="scientific">Sinanodonta woodiana</name>
    <name type="common">Chinese pond mussel</name>
    <name type="synonym">Anodonta woodiana</name>
    <dbReference type="NCBI Taxonomy" id="1069815"/>
    <lineage>
        <taxon>Eukaryota</taxon>
        <taxon>Metazoa</taxon>
        <taxon>Spiralia</taxon>
        <taxon>Lophotrochozoa</taxon>
        <taxon>Mollusca</taxon>
        <taxon>Bivalvia</taxon>
        <taxon>Autobranchia</taxon>
        <taxon>Heteroconchia</taxon>
        <taxon>Palaeoheterodonta</taxon>
        <taxon>Unionida</taxon>
        <taxon>Unionoidea</taxon>
        <taxon>Unionidae</taxon>
        <taxon>Unioninae</taxon>
        <taxon>Sinanodonta</taxon>
    </lineage>
</organism>
<dbReference type="InterPro" id="IPR036890">
    <property type="entry name" value="HATPase_C_sf"/>
</dbReference>
<protein>
    <recommendedName>
        <fullName evidence="1">Sacsin/Nov domain-containing protein</fullName>
    </recommendedName>
</protein>
<name>A0ABD3X965_SINWO</name>
<dbReference type="PANTHER" id="PTHR15600:SF42">
    <property type="entry name" value="SACSIN"/>
    <property type="match status" value="1"/>
</dbReference>
<evidence type="ECO:0000259" key="1">
    <source>
        <dbReference type="Pfam" id="PF25794"/>
    </source>
</evidence>
<evidence type="ECO:0000313" key="2">
    <source>
        <dbReference type="EMBL" id="KAL3881557.1"/>
    </source>
</evidence>
<dbReference type="PANTHER" id="PTHR15600">
    <property type="entry name" value="SACSIN"/>
    <property type="match status" value="1"/>
</dbReference>
<dbReference type="Pfam" id="PF25794">
    <property type="entry name" value="SACS"/>
    <property type="match status" value="1"/>
</dbReference>
<reference evidence="2 3" key="1">
    <citation type="submission" date="2024-11" db="EMBL/GenBank/DDBJ databases">
        <title>Chromosome-level genome assembly of the freshwater bivalve Anodonta woodiana.</title>
        <authorList>
            <person name="Chen X."/>
        </authorList>
    </citation>
    <scope>NUCLEOTIDE SEQUENCE [LARGE SCALE GENOMIC DNA]</scope>
    <source>
        <strain evidence="2">MN2024</strain>
        <tissue evidence="2">Gills</tissue>
    </source>
</reference>
<feature type="domain" description="Sacsin/Nov" evidence="1">
    <location>
        <begin position="8"/>
        <end position="241"/>
    </location>
</feature>
<dbReference type="SUPFAM" id="SSF55874">
    <property type="entry name" value="ATPase domain of HSP90 chaperone/DNA topoisomerase II/histidine kinase"/>
    <property type="match status" value="1"/>
</dbReference>
<keyword evidence="3" id="KW-1185">Reference proteome</keyword>
<dbReference type="Proteomes" id="UP001634394">
    <property type="component" value="Unassembled WGS sequence"/>
</dbReference>
<dbReference type="InterPro" id="IPR058210">
    <property type="entry name" value="SACS/Nov_dom"/>
</dbReference>
<accession>A0ABD3X965</accession>
<dbReference type="InterPro" id="IPR052972">
    <property type="entry name" value="Sacsin_chaperone_reg"/>
</dbReference>
<dbReference type="NCBIfam" id="NF047352">
    <property type="entry name" value="P_loop_sacsin"/>
    <property type="match status" value="1"/>
</dbReference>
<gene>
    <name evidence="2" type="ORF">ACJMK2_027983</name>
</gene>
<evidence type="ECO:0000313" key="3">
    <source>
        <dbReference type="Proteomes" id="UP001634394"/>
    </source>
</evidence>
<sequence>MTEFGQHDDLLTRLKGILRKYPLDFGLLKELLQNADDANATEVHFIKDYRQLGKNKVFDESFAPLQGPALCVYNNSPFTQADLEGIQKLGLGSKHNDRFKAGQYGAGFNVVYHLTDVPSFLTRGPEIGETLCFFDPMCQYIPECTIQHPGMRYVDLGEIRESYSDVFDGYLENEIFSSDIGTIFRFPLRNKQMAEVSQISSDMVSTSRMDELLEGFKKEIFAALLFVKNVTKIVFSKVNGDGKVEMEYEVEASLSDADMEKRTEFFQHAKQNISKMTDDLLSKHETDYIINMTDTEGVTQTWHIFQNIGLGNVSSEIVESLKAKFVKCLPIGGVAGLLSTSALGYIPQSIEGTVFCNLPLPVDTGLPVHVNGQFFLDNEGRRNLWHGEMDVCAKWNSLLFQHAVSPAYVRFIQCMRRNLFPDNLVQNSTMEGHLSSYYKCFPYVINAKGDYWKELTQCLYRYIINNEENVFPLVQDKGKECLITWIPFTVKGQEFPCYFDIENIPGVLEILISGKQSLTKDRNLPEFKLVTSVLQDLGLKIIHSNIEVYQSMVHSGLNVSYLTPETAIAFLKSQFITMNVCQSVLKKPSHVLSLLSYCARSESFIKQLDGLPLLVANDNTLHVFSKDKPVYFSLFADLHKGYAGRFLHTELVKFFQRKFQNPYVSSTNIWQTEVFQGLDIQHCMAILKHTFPADIFQHQKYILWNHSNELPSREWIIRFWEFISIQTYEKFPSINYVSAIEVLKNEFEQHNNWCLLPAVIEENNSKQFLLVPLFLSFTVIDTTNIENPELKRALEKLALPKMCRFGLADEFEAGTVSSLEHFSEVVIVPSTIPVDGLNQLMSCIGVCFLERIEKLSKLLKSIGTEIETHEEFYCRFIIPKFAYVPETNKLTHLAYIRNCVLLKHTPEGYTTKQKEVISLMKNWDFISVGSARRKASDFVSPFINVFSEMCKDEFPPPPFRNEEWKTFMELAGMVSEVSADKFCQFAEDLSSQYKRSKTLPDELARKSKILCQHLFSNTKLMEDSTLRKVSHIEFIPPFEVNHFLGNIFRQHQKRKYAIAFSGSVYSKYAKIAWTCCPLLPDWKFPTHLQESLNILSKPCLKDVITHTENICTVLQKELQSYRNHHDVGTIDSVMTDIYDFLQTHGMQETVMKERLHQRPILFIPDGQCFVQATQVIREGDEMRPYLFKYPMKYGPFYKLFTYLGTTERADINHYAEVLNLIHKKCEMSGLLPDDRNKVHIAVRGLLSCLSADDGGDKKIRVDILYLPNEKWSLVNARNLIVSDHIVYRKKIEACHNLMFFFGLKQMQIEVKNERETLIRLPYQWRPEFLSKIVTRGLDLVSSDLSLKCSEESQQLQRFLSSKEVFIGLMRLLQNESLTLDEGIVRANLANTSVQHVQTIGTCLYLRQEKVRRTRENSTYWLDSNGKNNQLKLYFTMNHTSRQKLYEELQTPISKILNMCTNQLLRDQGHLMTIAKCVTSPERIAKLLDEVEICSY</sequence>
<comment type="caution">
    <text evidence="2">The sequence shown here is derived from an EMBL/GenBank/DDBJ whole genome shotgun (WGS) entry which is preliminary data.</text>
</comment>